<dbReference type="PROSITE" id="PS51035">
    <property type="entry name" value="BAG"/>
    <property type="match status" value="1"/>
</dbReference>
<evidence type="ECO:0000313" key="5">
    <source>
        <dbReference type="Proteomes" id="UP000253551"/>
    </source>
</evidence>
<keyword evidence="5" id="KW-1185">Reference proteome</keyword>
<feature type="compositionally biased region" description="Acidic residues" evidence="2">
    <location>
        <begin position="189"/>
        <end position="210"/>
    </location>
</feature>
<dbReference type="OrthoDB" id="333905at2759"/>
<dbReference type="GO" id="GO:0051087">
    <property type="term" value="F:protein-folding chaperone binding"/>
    <property type="evidence" value="ECO:0007669"/>
    <property type="project" value="InterPro"/>
</dbReference>
<accession>A0A367KD34</accession>
<feature type="domain" description="BAG" evidence="3">
    <location>
        <begin position="357"/>
        <end position="408"/>
    </location>
</feature>
<proteinExistence type="predicted"/>
<comment type="caution">
    <text evidence="4">The sequence shown here is derived from an EMBL/GenBank/DDBJ whole genome shotgun (WGS) entry which is preliminary data.</text>
</comment>
<organism evidence="4 5">
    <name type="scientific">Rhizopus stolonifer</name>
    <name type="common">Rhizopus nigricans</name>
    <dbReference type="NCBI Taxonomy" id="4846"/>
    <lineage>
        <taxon>Eukaryota</taxon>
        <taxon>Fungi</taxon>
        <taxon>Fungi incertae sedis</taxon>
        <taxon>Mucoromycota</taxon>
        <taxon>Mucoromycotina</taxon>
        <taxon>Mucoromycetes</taxon>
        <taxon>Mucorales</taxon>
        <taxon>Mucorineae</taxon>
        <taxon>Rhizopodaceae</taxon>
        <taxon>Rhizopus</taxon>
    </lineage>
</organism>
<evidence type="ECO:0000256" key="1">
    <source>
        <dbReference type="SAM" id="Coils"/>
    </source>
</evidence>
<feature type="region of interest" description="Disordered" evidence="2">
    <location>
        <begin position="189"/>
        <end position="245"/>
    </location>
</feature>
<gene>
    <name evidence="4" type="ORF">CU098_011129</name>
</gene>
<evidence type="ECO:0000256" key="2">
    <source>
        <dbReference type="SAM" id="MobiDB-lite"/>
    </source>
</evidence>
<feature type="compositionally biased region" description="Acidic residues" evidence="2">
    <location>
        <begin position="235"/>
        <end position="244"/>
    </location>
</feature>
<sequence>MFPIHIEQYPASFYHRSQPQFSLDDYVQLQLVLAQEQAQRQQAAAFKAYQRQKKEQRRLERAMYKLQVMAEVQRRREQEELAIQAYYAAKREQQRQKWLVQQQQEYLRCKQAQEEQKAYYQALIEKQLEQYRMHALEQQLKSNELMHPSHVKQCPFTEEEVESDAESESETDEKLKSLVKMIFGYEEEQEFEVEQEEQEQEEQEAFEQPEEQQNMTMDELIDYVSKKAQELDNSDHEEEQEDTMDFEHIADDEADSMDHEMSESEEVPVLINSNGSVQDLVNEILEEASDDDEDEDEIFSEDPVKVAKLDALNRIEQELDEVRQKHEDHILHGTLKFPEIEEGRSTSPETLSATSAENKEFLGYEDQIMKLLLKLDTIDSEGDEEIRNKRKSLVKQAERMLETLDEFKQKEWERISCSSHSDNGEDDF</sequence>
<feature type="compositionally biased region" description="Polar residues" evidence="2">
    <location>
        <begin position="345"/>
        <end position="354"/>
    </location>
</feature>
<name>A0A367KD34_RHIST</name>
<dbReference type="InterPro" id="IPR036533">
    <property type="entry name" value="BAG_dom_sf"/>
</dbReference>
<dbReference type="SUPFAM" id="SSF63491">
    <property type="entry name" value="BAG domain"/>
    <property type="match status" value="1"/>
</dbReference>
<dbReference type="AlphaFoldDB" id="A0A367KD34"/>
<dbReference type="SMART" id="SM00264">
    <property type="entry name" value="BAG"/>
    <property type="match status" value="1"/>
</dbReference>
<protein>
    <recommendedName>
        <fullName evidence="3">BAG domain-containing protein</fullName>
    </recommendedName>
</protein>
<dbReference type="STRING" id="4846.A0A367KD34"/>
<feature type="region of interest" description="Disordered" evidence="2">
    <location>
        <begin position="333"/>
        <end position="354"/>
    </location>
</feature>
<evidence type="ECO:0000259" key="3">
    <source>
        <dbReference type="PROSITE" id="PS51035"/>
    </source>
</evidence>
<dbReference type="InterPro" id="IPR003103">
    <property type="entry name" value="BAG_domain"/>
</dbReference>
<reference evidence="4 5" key="1">
    <citation type="journal article" date="2018" name="G3 (Bethesda)">
        <title>Phylogenetic and Phylogenomic Definition of Rhizopus Species.</title>
        <authorList>
            <person name="Gryganskyi A.P."/>
            <person name="Golan J."/>
            <person name="Dolatabadi S."/>
            <person name="Mondo S."/>
            <person name="Robb S."/>
            <person name="Idnurm A."/>
            <person name="Muszewska A."/>
            <person name="Steczkiewicz K."/>
            <person name="Masonjones S."/>
            <person name="Liao H.L."/>
            <person name="Gajdeczka M.T."/>
            <person name="Anike F."/>
            <person name="Vuek A."/>
            <person name="Anishchenko I.M."/>
            <person name="Voigt K."/>
            <person name="de Hoog G.S."/>
            <person name="Smith M.E."/>
            <person name="Heitman J."/>
            <person name="Vilgalys R."/>
            <person name="Stajich J.E."/>
        </authorList>
    </citation>
    <scope>NUCLEOTIDE SEQUENCE [LARGE SCALE GENOMIC DNA]</scope>
    <source>
        <strain evidence="4 5">LSU 92-RS-03</strain>
    </source>
</reference>
<evidence type="ECO:0000313" key="4">
    <source>
        <dbReference type="EMBL" id="RCI00135.1"/>
    </source>
</evidence>
<feature type="coiled-coil region" evidence="1">
    <location>
        <begin position="305"/>
        <end position="332"/>
    </location>
</feature>
<dbReference type="Gene3D" id="1.20.58.120">
    <property type="entry name" value="BAG domain"/>
    <property type="match status" value="1"/>
</dbReference>
<keyword evidence="1" id="KW-0175">Coiled coil</keyword>
<dbReference type="EMBL" id="PJQM01001874">
    <property type="protein sequence ID" value="RCI00135.1"/>
    <property type="molecule type" value="Genomic_DNA"/>
</dbReference>
<dbReference type="Proteomes" id="UP000253551">
    <property type="component" value="Unassembled WGS sequence"/>
</dbReference>
<feature type="compositionally biased region" description="Basic and acidic residues" evidence="2">
    <location>
        <begin position="224"/>
        <end position="234"/>
    </location>
</feature>
<dbReference type="Pfam" id="PF02179">
    <property type="entry name" value="BAG"/>
    <property type="match status" value="1"/>
</dbReference>